<dbReference type="InterPro" id="IPR000358">
    <property type="entry name" value="RNR_small_fam"/>
</dbReference>
<dbReference type="KEGG" id="vg:65099973"/>
<keyword evidence="9" id="KW-1272">Viral reactivation from latency</keyword>
<keyword evidence="12" id="KW-0408">Iron</keyword>
<evidence type="ECO:0000256" key="10">
    <source>
        <dbReference type="ARBA" id="ARBA00022989"/>
    </source>
</evidence>
<evidence type="ECO:0000256" key="12">
    <source>
        <dbReference type="ARBA" id="ARBA00023004"/>
    </source>
</evidence>
<keyword evidence="13" id="KW-0472">Membrane</keyword>
<keyword evidence="7" id="KW-1043">Host membrane</keyword>
<evidence type="ECO:0000256" key="11">
    <source>
        <dbReference type="ARBA" id="ARBA00023002"/>
    </source>
</evidence>
<evidence type="ECO:0000256" key="9">
    <source>
        <dbReference type="ARBA" id="ARBA00022937"/>
    </source>
</evidence>
<evidence type="ECO:0000256" key="1">
    <source>
        <dbReference type="ARBA" id="ARBA00001962"/>
    </source>
</evidence>
<keyword evidence="11 14" id="KW-0560">Oxidoreductase</keyword>
<keyword evidence="6" id="KW-0479">Metal-binding</keyword>
<accession>A0A286RUH0</accession>
<keyword evidence="10" id="KW-1133">Transmembrane helix</keyword>
<comment type="similarity">
    <text evidence="2">Belongs to the ribonucleoside diphosphate reductase small chain family.</text>
</comment>
<keyword evidence="5" id="KW-0235">DNA replication</keyword>
<dbReference type="PROSITE" id="PS00368">
    <property type="entry name" value="RIBORED_SMALL"/>
    <property type="match status" value="1"/>
</dbReference>
<evidence type="ECO:0000256" key="6">
    <source>
        <dbReference type="ARBA" id="ARBA00022723"/>
    </source>
</evidence>
<dbReference type="PANTHER" id="PTHR23409">
    <property type="entry name" value="RIBONUCLEOSIDE-DIPHOSPHATE REDUCTASE SMALL CHAIN"/>
    <property type="match status" value="1"/>
</dbReference>
<dbReference type="Pfam" id="PF00268">
    <property type="entry name" value="Ribonuc_red_sm"/>
    <property type="match status" value="1"/>
</dbReference>
<dbReference type="Proteomes" id="UP000297205">
    <property type="component" value="Segment"/>
</dbReference>
<dbReference type="InterPro" id="IPR009078">
    <property type="entry name" value="Ferritin-like_SF"/>
</dbReference>
<name>A0A286RUH0_9ALPH</name>
<protein>
    <recommendedName>
        <fullName evidence="3">ribonucleoside-diphosphate reductase</fullName>
        <ecNumber evidence="3">1.17.4.1</ecNumber>
    </recommendedName>
</protein>
<dbReference type="InterPro" id="IPR033909">
    <property type="entry name" value="RNR_small"/>
</dbReference>
<dbReference type="PANTHER" id="PTHR23409:SF18">
    <property type="entry name" value="RIBONUCLEOSIDE-DIPHOSPHATE REDUCTASE SUBUNIT M2"/>
    <property type="match status" value="1"/>
</dbReference>
<organism evidence="14">
    <name type="scientific">Beluga whale alphaherpesvirus 1</name>
    <dbReference type="NCBI Taxonomy" id="1434720"/>
    <lineage>
        <taxon>Viruses</taxon>
        <taxon>Duplodnaviria</taxon>
        <taxon>Heunggongvirae</taxon>
        <taxon>Peploviricota</taxon>
        <taxon>Herviviricetes</taxon>
        <taxon>Herpesvirales</taxon>
        <taxon>Orthoherpesviridae</taxon>
        <taxon>Alphaherpesvirinae</taxon>
        <taxon>Varicellovirus</taxon>
        <taxon>Varicellovirus monodontidalpha1</taxon>
        <taxon>Monodontid alphaherpesvirus 1</taxon>
    </lineage>
</organism>
<reference evidence="14" key="1">
    <citation type="submission" date="2017-08" db="EMBL/GenBank/DDBJ databases">
        <title>Genome sequence of an alphaherpesvirus from a beluga whale (Delphinapterus leucas).</title>
        <authorList>
            <person name="Davison A.J."/>
            <person name="Nielsen O."/>
            <person name="Subramaniam K."/>
            <person name="Jacob J.M."/>
            <person name="Romero C.H."/>
            <person name="Burek-Huntington K.A."/>
            <person name="Waltzek T.B."/>
        </authorList>
    </citation>
    <scope>NUCLEOTIDE SEQUENCE [LARGE SCALE GENOMIC DNA]</scope>
    <source>
        <strain evidence="14">LN3131-1</strain>
    </source>
</reference>
<dbReference type="GO" id="GO:0004748">
    <property type="term" value="F:ribonucleoside-diphosphate reductase activity, thioredoxin disulfide as acceptor"/>
    <property type="evidence" value="ECO:0007669"/>
    <property type="project" value="UniProtKB-EC"/>
</dbReference>
<evidence type="ECO:0000313" key="14">
    <source>
        <dbReference type="EMBL" id="ASW27066.1"/>
    </source>
</evidence>
<evidence type="ECO:0000256" key="8">
    <source>
        <dbReference type="ARBA" id="ARBA00022899"/>
    </source>
</evidence>
<sequence>MAGPRPQPTYFYAPECPDIDHLRSLSVANRWLETEFCVADDAKDVAALTPSELEFYRFLFAFLSAADDLVNVNLGDLSALFPQKDIAHYYIEQECIEVVHSRVYAAVQLVLFGGDAAARAQYVARAVADPAVRRKVAWLERRVREAASTAEKYVLMILIEGIFFSSSFAAIAYLRRRNLFGVACQLNDLISRDEAVHTSASCCIFNNYLPDAAALTGERVRELFQEAVDIECCFLISRAPPDTGLLDVPAILGYVRYSADRLLGAIGHPPLFGAPPPPPSFPLALMIAEKNTNFFERRSTTYTGAVVNDL</sequence>
<dbReference type="GO" id="GO:0046872">
    <property type="term" value="F:metal ion binding"/>
    <property type="evidence" value="ECO:0007669"/>
    <property type="project" value="UniProtKB-KW"/>
</dbReference>
<gene>
    <name evidence="14" type="primary">UL40</name>
</gene>
<evidence type="ECO:0000256" key="4">
    <source>
        <dbReference type="ARBA" id="ARBA00022692"/>
    </source>
</evidence>
<dbReference type="InterPro" id="IPR030475">
    <property type="entry name" value="RNR_small_AS"/>
</dbReference>
<evidence type="ECO:0000313" key="15">
    <source>
        <dbReference type="Proteomes" id="UP000297205"/>
    </source>
</evidence>
<dbReference type="UniPathway" id="UPA00326"/>
<dbReference type="InterPro" id="IPR034715">
    <property type="entry name" value="HSV_RIR2"/>
</dbReference>
<dbReference type="CDD" id="cd01049">
    <property type="entry name" value="RNRR2"/>
    <property type="match status" value="1"/>
</dbReference>
<dbReference type="RefSeq" id="YP_010084950.1">
    <property type="nucleotide sequence ID" value="NC_055166.1"/>
</dbReference>
<comment type="cofactor">
    <cofactor evidence="1">
        <name>Fe cation</name>
        <dbReference type="ChEBI" id="CHEBI:24875"/>
    </cofactor>
</comment>
<evidence type="ECO:0000256" key="5">
    <source>
        <dbReference type="ARBA" id="ARBA00022705"/>
    </source>
</evidence>
<dbReference type="EMBL" id="MF678601">
    <property type="protein sequence ID" value="ASW27066.1"/>
    <property type="molecule type" value="Genomic_DNA"/>
</dbReference>
<evidence type="ECO:0000256" key="2">
    <source>
        <dbReference type="ARBA" id="ARBA00009303"/>
    </source>
</evidence>
<dbReference type="EC" id="1.17.4.1" evidence="3"/>
<dbReference type="GO" id="GO:0019046">
    <property type="term" value="P:release from viral latency"/>
    <property type="evidence" value="ECO:0007669"/>
    <property type="project" value="UniProtKB-KW"/>
</dbReference>
<keyword evidence="8" id="KW-1251">Viral latency</keyword>
<dbReference type="InterPro" id="IPR012348">
    <property type="entry name" value="RNR-like"/>
</dbReference>
<evidence type="ECO:0000256" key="3">
    <source>
        <dbReference type="ARBA" id="ARBA00012274"/>
    </source>
</evidence>
<dbReference type="Gene3D" id="1.10.620.20">
    <property type="entry name" value="Ribonucleotide Reductase, subunit A"/>
    <property type="match status" value="1"/>
</dbReference>
<dbReference type="SUPFAM" id="SSF47240">
    <property type="entry name" value="Ferritin-like"/>
    <property type="match status" value="1"/>
</dbReference>
<dbReference type="HAMAP" id="MF_04028">
    <property type="entry name" value="HSV_RIR2"/>
    <property type="match status" value="1"/>
</dbReference>
<dbReference type="GO" id="GO:0006260">
    <property type="term" value="P:DNA replication"/>
    <property type="evidence" value="ECO:0007669"/>
    <property type="project" value="UniProtKB-KW"/>
</dbReference>
<dbReference type="GeneID" id="65099973"/>
<evidence type="ECO:0000256" key="7">
    <source>
        <dbReference type="ARBA" id="ARBA00022870"/>
    </source>
</evidence>
<proteinExistence type="inferred from homology"/>
<dbReference type="GO" id="GO:0009263">
    <property type="term" value="P:deoxyribonucleotide biosynthetic process"/>
    <property type="evidence" value="ECO:0007669"/>
    <property type="project" value="InterPro"/>
</dbReference>
<keyword evidence="4" id="KW-0812">Transmembrane</keyword>
<keyword evidence="15" id="KW-1185">Reference proteome</keyword>
<evidence type="ECO:0000256" key="13">
    <source>
        <dbReference type="ARBA" id="ARBA00023136"/>
    </source>
</evidence>